<dbReference type="EMBL" id="QOZG01000010">
    <property type="protein sequence ID" value="RCS22033.1"/>
    <property type="molecule type" value="Genomic_DNA"/>
</dbReference>
<keyword evidence="2" id="KW-1185">Reference proteome</keyword>
<dbReference type="AlphaFoldDB" id="A0A368K0Q6"/>
<dbReference type="Gene3D" id="3.40.630.30">
    <property type="match status" value="1"/>
</dbReference>
<dbReference type="InterPro" id="IPR016181">
    <property type="entry name" value="Acyl_CoA_acyltransferase"/>
</dbReference>
<gene>
    <name evidence="1" type="ORF">DUT91_20075</name>
</gene>
<sequence length="140" mass="15934">MPNGYNILSINEHQIDQLKFGQIVQLLDECFPDTFNGRPYFKQLPHFRYLVFQHETLIGHMGIDHRVVKVGGKALRIFGIIDLCIKRDHRHAGIAGRLLHSVETLAMSSNVDFLVSQSVATWHTPSASMLPIISRPRSIF</sequence>
<dbReference type="Proteomes" id="UP000253420">
    <property type="component" value="Unassembled WGS sequence"/>
</dbReference>
<protein>
    <submittedName>
        <fullName evidence="1">GNAT family N-acetyltransferase</fullName>
    </submittedName>
</protein>
<dbReference type="CDD" id="cd04301">
    <property type="entry name" value="NAT_SF"/>
    <property type="match status" value="1"/>
</dbReference>
<keyword evidence="1" id="KW-0808">Transferase</keyword>
<organism evidence="1 2">
    <name type="scientific">Phyllobacterium salinisoli</name>
    <dbReference type="NCBI Taxonomy" id="1899321"/>
    <lineage>
        <taxon>Bacteria</taxon>
        <taxon>Pseudomonadati</taxon>
        <taxon>Pseudomonadota</taxon>
        <taxon>Alphaproteobacteria</taxon>
        <taxon>Hyphomicrobiales</taxon>
        <taxon>Phyllobacteriaceae</taxon>
        <taxon>Phyllobacterium</taxon>
    </lineage>
</organism>
<dbReference type="GO" id="GO:0016740">
    <property type="term" value="F:transferase activity"/>
    <property type="evidence" value="ECO:0007669"/>
    <property type="project" value="UniProtKB-KW"/>
</dbReference>
<dbReference type="OrthoDB" id="9805924at2"/>
<dbReference type="Pfam" id="PF13527">
    <property type="entry name" value="Acetyltransf_9"/>
    <property type="match status" value="1"/>
</dbReference>
<name>A0A368K0Q6_9HYPH</name>
<reference evidence="1 2" key="1">
    <citation type="submission" date="2018-07" db="EMBL/GenBank/DDBJ databases">
        <title>The draft genome of Phyllobacterium salinisoli.</title>
        <authorList>
            <person name="Liu L."/>
            <person name="Li L."/>
            <person name="Zhang X."/>
            <person name="Liang L."/>
        </authorList>
    </citation>
    <scope>NUCLEOTIDE SEQUENCE [LARGE SCALE GENOMIC DNA]</scope>
    <source>
        <strain evidence="1 2">LLAN61</strain>
    </source>
</reference>
<proteinExistence type="predicted"/>
<comment type="caution">
    <text evidence="1">The sequence shown here is derived from an EMBL/GenBank/DDBJ whole genome shotgun (WGS) entry which is preliminary data.</text>
</comment>
<accession>A0A368K0Q6</accession>
<dbReference type="SUPFAM" id="SSF55729">
    <property type="entry name" value="Acyl-CoA N-acyltransferases (Nat)"/>
    <property type="match status" value="1"/>
</dbReference>
<evidence type="ECO:0000313" key="2">
    <source>
        <dbReference type="Proteomes" id="UP000253420"/>
    </source>
</evidence>
<evidence type="ECO:0000313" key="1">
    <source>
        <dbReference type="EMBL" id="RCS22033.1"/>
    </source>
</evidence>